<dbReference type="PROSITE" id="PS51274">
    <property type="entry name" value="GATASE_COBBQ"/>
    <property type="match status" value="1"/>
</dbReference>
<gene>
    <name evidence="2" type="primary">gatD</name>
    <name evidence="4" type="ORF">A2799_03295</name>
</gene>
<dbReference type="AlphaFoldDB" id="A0A1F7GIR8"/>
<accession>A0A1F7GIR8</accession>
<dbReference type="GO" id="GO:0008360">
    <property type="term" value="P:regulation of cell shape"/>
    <property type="evidence" value="ECO:0007669"/>
    <property type="project" value="UniProtKB-KW"/>
</dbReference>
<dbReference type="Proteomes" id="UP000176850">
    <property type="component" value="Unassembled WGS sequence"/>
</dbReference>
<feature type="binding site" evidence="2">
    <location>
        <position position="137"/>
    </location>
    <ligand>
        <name>substrate</name>
    </ligand>
</feature>
<evidence type="ECO:0000313" key="5">
    <source>
        <dbReference type="Proteomes" id="UP000176850"/>
    </source>
</evidence>
<dbReference type="GO" id="GO:0071555">
    <property type="term" value="P:cell wall organization"/>
    <property type="evidence" value="ECO:0007669"/>
    <property type="project" value="UniProtKB-KW"/>
</dbReference>
<dbReference type="InterPro" id="IPR033949">
    <property type="entry name" value="CobQ_GATase1"/>
</dbReference>
<comment type="function">
    <text evidence="2">The lipid II isoglutaminyl synthase complex catalyzes the formation of alpha-D-isoglutamine in the cell wall lipid II stem peptide. The GatD subunit catalyzes the hydrolysis of glutamine to glutamate and ammonia. The resulting ammonia molecule is channeled to the active site of MurT.</text>
</comment>
<dbReference type="UniPathway" id="UPA00219"/>
<dbReference type="HAMAP" id="MF_02213">
    <property type="entry name" value="Lipid_II_synth_GatD"/>
    <property type="match status" value="1"/>
</dbReference>
<dbReference type="GO" id="GO:0009236">
    <property type="term" value="P:cobalamin biosynthetic process"/>
    <property type="evidence" value="ECO:0007669"/>
    <property type="project" value="InterPro"/>
</dbReference>
<feature type="domain" description="CobB/CobQ-like glutamine amidotransferase" evidence="3">
    <location>
        <begin position="4"/>
        <end position="206"/>
    </location>
</feature>
<feature type="active site" description="Nucleophile" evidence="2">
    <location>
        <position position="95"/>
    </location>
</feature>
<reference evidence="4 5" key="1">
    <citation type="journal article" date="2016" name="Nat. Commun.">
        <title>Thousands of microbial genomes shed light on interconnected biogeochemical processes in an aquifer system.</title>
        <authorList>
            <person name="Anantharaman K."/>
            <person name="Brown C.T."/>
            <person name="Hug L.A."/>
            <person name="Sharon I."/>
            <person name="Castelle C.J."/>
            <person name="Probst A.J."/>
            <person name="Thomas B.C."/>
            <person name="Singh A."/>
            <person name="Wilkins M.J."/>
            <person name="Karaoz U."/>
            <person name="Brodie E.L."/>
            <person name="Williams K.H."/>
            <person name="Hubbard S.S."/>
            <person name="Banfield J.F."/>
        </authorList>
    </citation>
    <scope>NUCLEOTIDE SEQUENCE [LARGE SCALE GENOMIC DNA]</scope>
</reference>
<dbReference type="SUPFAM" id="SSF52317">
    <property type="entry name" value="Class I glutamine amidotransferase-like"/>
    <property type="match status" value="1"/>
</dbReference>
<dbReference type="PANTHER" id="PTHR21343">
    <property type="entry name" value="DETHIOBIOTIN SYNTHETASE"/>
    <property type="match status" value="1"/>
</dbReference>
<evidence type="ECO:0000256" key="2">
    <source>
        <dbReference type="HAMAP-Rule" id="MF_02213"/>
    </source>
</evidence>
<keyword evidence="2" id="KW-0378">Hydrolase</keyword>
<comment type="similarity">
    <text evidence="2">Belongs to the CobB/CobQ family. GatD subfamily.</text>
</comment>
<sequence length="249" mass="27656">MNLKIGYLYGDLMNIYGDTGNSIALKHRAHARNIDVEVKMITIGSSYKVGDVDMFFFGGGQDESQIAVSRDLIKSKKGELIKEEIEKGIPLLAICGGYQLLGEYYQASRKQEVGSSQDIRLEGVSLFPAYTEAGDTRMIGNIAIESEWDKLIGFENHSGKTYLRPEGKALGTVLKGFGNNGEDGKEGCVYKNAIGCYMHGSLLPKNPQLCDWFIEKTLSIKYNKDIKLEKLNDFFEINARADFLAKIGI</sequence>
<dbReference type="InterPro" id="IPR011698">
    <property type="entry name" value="GATase_3"/>
</dbReference>
<dbReference type="GO" id="GO:0009252">
    <property type="term" value="P:peptidoglycan biosynthetic process"/>
    <property type="evidence" value="ECO:0007669"/>
    <property type="project" value="UniProtKB-UniRule"/>
</dbReference>
<comment type="subunit">
    <text evidence="2">Forms a heterodimer with MurT.</text>
</comment>
<feature type="active site" evidence="2">
    <location>
        <position position="199"/>
    </location>
</feature>
<dbReference type="CDD" id="cd01750">
    <property type="entry name" value="GATase1_CobQ"/>
    <property type="match status" value="1"/>
</dbReference>
<dbReference type="InterPro" id="IPR029062">
    <property type="entry name" value="Class_I_gatase-like"/>
</dbReference>
<keyword evidence="2" id="KW-0961">Cell wall biogenesis/degradation</keyword>
<dbReference type="EMBL" id="MFZH01000026">
    <property type="protein sequence ID" value="OGK18771.1"/>
    <property type="molecule type" value="Genomic_DNA"/>
</dbReference>
<name>A0A1F7GIR8_9BACT</name>
<evidence type="ECO:0000313" key="4">
    <source>
        <dbReference type="EMBL" id="OGK18771.1"/>
    </source>
</evidence>
<dbReference type="PANTHER" id="PTHR21343:SF9">
    <property type="entry name" value="LIPID II ISOGLUTAMINYL SYNTHASE (GLUTAMINE-HYDROLYZING) SUBUNIT GATD"/>
    <property type="match status" value="1"/>
</dbReference>
<dbReference type="GO" id="GO:0004359">
    <property type="term" value="F:glutaminase activity"/>
    <property type="evidence" value="ECO:0007669"/>
    <property type="project" value="UniProtKB-UniRule"/>
</dbReference>
<keyword evidence="1 2" id="KW-0315">Glutamine amidotransferase</keyword>
<evidence type="ECO:0000259" key="3">
    <source>
        <dbReference type="Pfam" id="PF07685"/>
    </source>
</evidence>
<keyword evidence="2" id="KW-0436">Ligase</keyword>
<dbReference type="InterPro" id="IPR043702">
    <property type="entry name" value="Lipid_II_synth_GatD"/>
</dbReference>
<dbReference type="Pfam" id="PF07685">
    <property type="entry name" value="GATase_3"/>
    <property type="match status" value="1"/>
</dbReference>
<comment type="pathway">
    <text evidence="2">Cell wall biogenesis; peptidoglycan biosynthesis.</text>
</comment>
<comment type="caution">
    <text evidence="4">The sequence shown here is derived from an EMBL/GenBank/DDBJ whole genome shotgun (WGS) entry which is preliminary data.</text>
</comment>
<protein>
    <recommendedName>
        <fullName evidence="2">Lipid II isoglutaminyl synthase (glutamine-hydrolyzing) subunit GatD</fullName>
        <ecNumber evidence="2">6.3.5.13</ecNumber>
    </recommendedName>
    <alternativeName>
        <fullName evidence="2">Lipid II isoglutaminyl synthase glutaminase subunit</fullName>
        <ecNumber evidence="2">3.5.1.2</ecNumber>
    </alternativeName>
</protein>
<organism evidence="4 5">
    <name type="scientific">Candidatus Roizmanbacteria bacterium RIFCSPHIGHO2_01_FULL_39_24</name>
    <dbReference type="NCBI Taxonomy" id="1802032"/>
    <lineage>
        <taxon>Bacteria</taxon>
        <taxon>Candidatus Roizmaniibacteriota</taxon>
    </lineage>
</organism>
<proteinExistence type="inferred from homology"/>
<comment type="catalytic activity">
    <reaction evidence="2">
        <text>L-glutamine + H2O = L-glutamate + NH4(+)</text>
        <dbReference type="Rhea" id="RHEA:15889"/>
        <dbReference type="ChEBI" id="CHEBI:15377"/>
        <dbReference type="ChEBI" id="CHEBI:28938"/>
        <dbReference type="ChEBI" id="CHEBI:29985"/>
        <dbReference type="ChEBI" id="CHEBI:58359"/>
        <dbReference type="EC" id="3.5.1.2"/>
    </reaction>
</comment>
<evidence type="ECO:0000256" key="1">
    <source>
        <dbReference type="ARBA" id="ARBA00022962"/>
    </source>
</evidence>
<keyword evidence="2" id="KW-0133">Cell shape</keyword>
<dbReference type="Gene3D" id="3.40.50.880">
    <property type="match status" value="1"/>
</dbReference>
<comment type="catalytic activity">
    <reaction evidence="2">
        <text>beta-D-GlcNAc-(1-&gt;4)-Mur2Ac(oyl-L-Ala-gamma-D-Glu-L-Lys-D-Ala-D-Ala)-di-trans,octa-cis-undecaprenyl diphosphate + L-glutamine + ATP + H2O = beta-D-GlcNAc-(1-&gt;4)-Mur2Ac(oyl-L-Ala-D-isoglutaminyl-L-Lys-D-Ala-D-Ala)-di-trans,octa-cis-undecaprenyl diphosphate + L-glutamate + ADP + phosphate + H(+)</text>
        <dbReference type="Rhea" id="RHEA:57928"/>
        <dbReference type="ChEBI" id="CHEBI:15377"/>
        <dbReference type="ChEBI" id="CHEBI:15378"/>
        <dbReference type="ChEBI" id="CHEBI:29985"/>
        <dbReference type="ChEBI" id="CHEBI:30616"/>
        <dbReference type="ChEBI" id="CHEBI:43474"/>
        <dbReference type="ChEBI" id="CHEBI:58359"/>
        <dbReference type="ChEBI" id="CHEBI:60033"/>
        <dbReference type="ChEBI" id="CHEBI:62233"/>
        <dbReference type="ChEBI" id="CHEBI:456216"/>
        <dbReference type="EC" id="6.3.5.13"/>
    </reaction>
</comment>
<dbReference type="EC" id="3.5.1.2" evidence="2"/>
<dbReference type="EC" id="6.3.5.13" evidence="2"/>
<dbReference type="GO" id="GO:0140282">
    <property type="term" value="F:carbon-nitrogen ligase activity on lipid II"/>
    <property type="evidence" value="ECO:0007669"/>
    <property type="project" value="UniProtKB-UniRule"/>
</dbReference>
<keyword evidence="2" id="KW-0573">Peptidoglycan synthesis</keyword>